<evidence type="ECO:0000313" key="3">
    <source>
        <dbReference type="Proteomes" id="UP001152598"/>
    </source>
</evidence>
<reference evidence="2" key="2">
    <citation type="journal article" date="2023" name="Food Microbiol.">
        <title>Evaluation of the fermentation potential of lactic acid bacteria isolated from herbs, fruits and vegetables as starter cultures in nut-based milk alternatives.</title>
        <authorList>
            <person name="Huang W."/>
            <person name="Dong A."/>
            <person name="Pham H.T."/>
            <person name="Zhou C."/>
            <person name="Huo Z."/>
            <person name="Watjen A.P."/>
            <person name="Prakash S."/>
            <person name="Bang-Berthelsen C.H."/>
            <person name="Turner M.S."/>
        </authorList>
    </citation>
    <scope>NUCLEOTIDE SEQUENCE</scope>
    <source>
        <strain evidence="2">54</strain>
    </source>
</reference>
<proteinExistence type="predicted"/>
<feature type="transmembrane region" description="Helical" evidence="1">
    <location>
        <begin position="61"/>
        <end position="84"/>
    </location>
</feature>
<comment type="caution">
    <text evidence="2">The sequence shown here is derived from an EMBL/GenBank/DDBJ whole genome shotgun (WGS) entry which is preliminary data.</text>
</comment>
<dbReference type="Proteomes" id="UP001152598">
    <property type="component" value="Unassembled WGS sequence"/>
</dbReference>
<dbReference type="AlphaFoldDB" id="A0AAP3Z304"/>
<keyword evidence="1" id="KW-1133">Transmembrane helix</keyword>
<evidence type="ECO:0000313" key="2">
    <source>
        <dbReference type="EMBL" id="MDG4977410.1"/>
    </source>
</evidence>
<reference evidence="2" key="1">
    <citation type="submission" date="2022-10" db="EMBL/GenBank/DDBJ databases">
        <authorList>
            <person name="Turner M.S."/>
            <person name="Huang W."/>
        </authorList>
    </citation>
    <scope>NUCLEOTIDE SEQUENCE</scope>
    <source>
        <strain evidence="2">54</strain>
    </source>
</reference>
<dbReference type="RefSeq" id="WP_278228491.1">
    <property type="nucleotide sequence ID" value="NZ_JAOWLV010000009.1"/>
</dbReference>
<feature type="transmembrane region" description="Helical" evidence="1">
    <location>
        <begin position="27"/>
        <end position="49"/>
    </location>
</feature>
<accession>A0AAP3Z304</accession>
<keyword evidence="1" id="KW-0812">Transmembrane</keyword>
<keyword evidence="1" id="KW-0472">Membrane</keyword>
<sequence>MKNLTDKMSNVLLAAKTDPGSNLAQDVVWLISGGGLMMAVWGIVMLTQSGRQNDSQGKMEGTWLIIGGILLLAVGGGSMITGVFSNPPGN</sequence>
<name>A0AAP3Z304_9LACT</name>
<organism evidence="2 3">
    <name type="scientific">Lactococcus lactis</name>
    <dbReference type="NCBI Taxonomy" id="1358"/>
    <lineage>
        <taxon>Bacteria</taxon>
        <taxon>Bacillati</taxon>
        <taxon>Bacillota</taxon>
        <taxon>Bacilli</taxon>
        <taxon>Lactobacillales</taxon>
        <taxon>Streptococcaceae</taxon>
        <taxon>Lactococcus</taxon>
    </lineage>
</organism>
<dbReference type="EMBL" id="JAOWLV010000009">
    <property type="protein sequence ID" value="MDG4977410.1"/>
    <property type="molecule type" value="Genomic_DNA"/>
</dbReference>
<protein>
    <submittedName>
        <fullName evidence="2">Uncharacterized protein</fullName>
    </submittedName>
</protein>
<evidence type="ECO:0000256" key="1">
    <source>
        <dbReference type="SAM" id="Phobius"/>
    </source>
</evidence>
<gene>
    <name evidence="2" type="ORF">OGZ50_11780</name>
</gene>